<dbReference type="Proteomes" id="UP000000305">
    <property type="component" value="Unassembled WGS sequence"/>
</dbReference>
<organism evidence="2 3">
    <name type="scientific">Daphnia pulex</name>
    <name type="common">Water flea</name>
    <dbReference type="NCBI Taxonomy" id="6669"/>
    <lineage>
        <taxon>Eukaryota</taxon>
        <taxon>Metazoa</taxon>
        <taxon>Ecdysozoa</taxon>
        <taxon>Arthropoda</taxon>
        <taxon>Crustacea</taxon>
        <taxon>Branchiopoda</taxon>
        <taxon>Diplostraca</taxon>
        <taxon>Cladocera</taxon>
        <taxon>Anomopoda</taxon>
        <taxon>Daphniidae</taxon>
        <taxon>Daphnia</taxon>
    </lineage>
</organism>
<evidence type="ECO:0000313" key="3">
    <source>
        <dbReference type="Proteomes" id="UP000000305"/>
    </source>
</evidence>
<dbReference type="HOGENOM" id="CLU_1504964_0_0_1"/>
<dbReference type="InParanoid" id="E9HUE4"/>
<sequence>MAYLEGITVGEARTRVINLNNASSRRLAPPARPDPQPLQELRTLRESTIPIIKEKIGNLTEDLAKTNDRFDRFDQRFDDVITKQEENADSLATRFDKLDGFMNAMMSSLGLKPNPLDHAQQPLLNTKPPSNPSRSVSTAHLALLRHEDVMLNFPIPPSPSSYFRLSDQEEMDHAASNYD</sequence>
<accession>E9HUE4</accession>
<dbReference type="AlphaFoldDB" id="E9HUE4"/>
<protein>
    <submittedName>
        <fullName evidence="2">Uncharacterized protein</fullName>
    </submittedName>
</protein>
<reference evidence="2 3" key="1">
    <citation type="journal article" date="2011" name="Science">
        <title>The ecoresponsive genome of Daphnia pulex.</title>
        <authorList>
            <person name="Colbourne J.K."/>
            <person name="Pfrender M.E."/>
            <person name="Gilbert D."/>
            <person name="Thomas W.K."/>
            <person name="Tucker A."/>
            <person name="Oakley T.H."/>
            <person name="Tokishita S."/>
            <person name="Aerts A."/>
            <person name="Arnold G.J."/>
            <person name="Basu M.K."/>
            <person name="Bauer D.J."/>
            <person name="Caceres C.E."/>
            <person name="Carmel L."/>
            <person name="Casola C."/>
            <person name="Choi J.H."/>
            <person name="Detter J.C."/>
            <person name="Dong Q."/>
            <person name="Dusheyko S."/>
            <person name="Eads B.D."/>
            <person name="Frohlich T."/>
            <person name="Geiler-Samerotte K.A."/>
            <person name="Gerlach D."/>
            <person name="Hatcher P."/>
            <person name="Jogdeo S."/>
            <person name="Krijgsveld J."/>
            <person name="Kriventseva E.V."/>
            <person name="Kultz D."/>
            <person name="Laforsch C."/>
            <person name="Lindquist E."/>
            <person name="Lopez J."/>
            <person name="Manak J.R."/>
            <person name="Muller J."/>
            <person name="Pangilinan J."/>
            <person name="Patwardhan R.P."/>
            <person name="Pitluck S."/>
            <person name="Pritham E.J."/>
            <person name="Rechtsteiner A."/>
            <person name="Rho M."/>
            <person name="Rogozin I.B."/>
            <person name="Sakarya O."/>
            <person name="Salamov A."/>
            <person name="Schaack S."/>
            <person name="Shapiro H."/>
            <person name="Shiga Y."/>
            <person name="Skalitzky C."/>
            <person name="Smith Z."/>
            <person name="Souvorov A."/>
            <person name="Sung W."/>
            <person name="Tang Z."/>
            <person name="Tsuchiya D."/>
            <person name="Tu H."/>
            <person name="Vos H."/>
            <person name="Wang M."/>
            <person name="Wolf Y.I."/>
            <person name="Yamagata H."/>
            <person name="Yamada T."/>
            <person name="Ye Y."/>
            <person name="Shaw J.R."/>
            <person name="Andrews J."/>
            <person name="Crease T.J."/>
            <person name="Tang H."/>
            <person name="Lucas S.M."/>
            <person name="Robertson H.M."/>
            <person name="Bork P."/>
            <person name="Koonin E.V."/>
            <person name="Zdobnov E.M."/>
            <person name="Grigoriev I.V."/>
            <person name="Lynch M."/>
            <person name="Boore J.L."/>
        </authorList>
    </citation>
    <scope>NUCLEOTIDE SEQUENCE [LARGE SCALE GENOMIC DNA]</scope>
</reference>
<feature type="region of interest" description="Disordered" evidence="1">
    <location>
        <begin position="160"/>
        <end position="179"/>
    </location>
</feature>
<dbReference type="KEGG" id="dpx:DAPPUDRAFT_266046"/>
<dbReference type="EMBL" id="GL732807">
    <property type="protein sequence ID" value="EFX64637.1"/>
    <property type="molecule type" value="Genomic_DNA"/>
</dbReference>
<evidence type="ECO:0000313" key="2">
    <source>
        <dbReference type="EMBL" id="EFX64637.1"/>
    </source>
</evidence>
<gene>
    <name evidence="2" type="ORF">DAPPUDRAFT_266046</name>
</gene>
<name>E9HUE4_DAPPU</name>
<keyword evidence="3" id="KW-1185">Reference proteome</keyword>
<proteinExistence type="predicted"/>
<dbReference type="PhylomeDB" id="E9HUE4"/>
<dbReference type="OrthoDB" id="10022108at2759"/>
<evidence type="ECO:0000256" key="1">
    <source>
        <dbReference type="SAM" id="MobiDB-lite"/>
    </source>
</evidence>